<dbReference type="PANTHER" id="PTHR13604:SF0">
    <property type="entry name" value="ABASIC SITE PROCESSING PROTEIN HMCES"/>
    <property type="match status" value="1"/>
</dbReference>
<accession>A0A7W7M2V8</accession>
<dbReference type="GO" id="GO:0008233">
    <property type="term" value="F:peptidase activity"/>
    <property type="evidence" value="ECO:0007669"/>
    <property type="project" value="UniProtKB-KW"/>
</dbReference>
<dbReference type="GO" id="GO:0003697">
    <property type="term" value="F:single-stranded DNA binding"/>
    <property type="evidence" value="ECO:0007669"/>
    <property type="project" value="InterPro"/>
</dbReference>
<reference evidence="10 11" key="1">
    <citation type="submission" date="2020-08" db="EMBL/GenBank/DDBJ databases">
        <title>Sequencing the genomes of 1000 actinobacteria strains.</title>
        <authorList>
            <person name="Klenk H.-P."/>
        </authorList>
    </citation>
    <scope>NUCLEOTIDE SEQUENCE [LARGE SCALE GENOMIC DNA]</scope>
    <source>
        <strain evidence="10 11">DSM 23974</strain>
    </source>
</reference>
<keyword evidence="2 8" id="KW-0645">Protease</keyword>
<sequence length="279" mass="30197">MCGRYVMARASADLVAGGGAEPTRLELTPNWNIAPTARVPILVELFDGQDAGGGTHRELHLARWGLVPPWATDLSVGSRAFNARSETVVSKPTFRSAVRSRRCAVPADGYYEWRSPEPGAIGPDGRAARKQPWYVHPAAEEAGPIWFAGLYEWWKDAEADASGHDAWVLSTTILTTAAPDPAADEPDGHDEGDTALAELGRLHDRLPIGLDTATMEAWLAPGRLSGADEAAALVERVRAQAHETARGWRMRPADPAVGNVRNNGPQLIRGPRERQEPLL</sequence>
<comment type="caution">
    <text evidence="10">The sequence shown here is derived from an EMBL/GenBank/DDBJ whole genome shotgun (WGS) entry which is preliminary data.</text>
</comment>
<evidence type="ECO:0000313" key="11">
    <source>
        <dbReference type="Proteomes" id="UP000540191"/>
    </source>
</evidence>
<dbReference type="Proteomes" id="UP000540191">
    <property type="component" value="Unassembled WGS sequence"/>
</dbReference>
<evidence type="ECO:0000256" key="1">
    <source>
        <dbReference type="ARBA" id="ARBA00008136"/>
    </source>
</evidence>
<dbReference type="PANTHER" id="PTHR13604">
    <property type="entry name" value="DC12-RELATED"/>
    <property type="match status" value="1"/>
</dbReference>
<dbReference type="EC" id="3.4.-.-" evidence="8"/>
<feature type="compositionally biased region" description="Basic and acidic residues" evidence="9">
    <location>
        <begin position="270"/>
        <end position="279"/>
    </location>
</feature>
<comment type="similarity">
    <text evidence="1 8">Belongs to the SOS response-associated peptidase family.</text>
</comment>
<dbReference type="Gene3D" id="3.90.1680.10">
    <property type="entry name" value="SOS response associated peptidase-like"/>
    <property type="match status" value="1"/>
</dbReference>
<evidence type="ECO:0000256" key="8">
    <source>
        <dbReference type="RuleBase" id="RU364100"/>
    </source>
</evidence>
<dbReference type="SUPFAM" id="SSF143081">
    <property type="entry name" value="BB1717-like"/>
    <property type="match status" value="1"/>
</dbReference>
<name>A0A7W7M2V8_9MICC</name>
<gene>
    <name evidence="10" type="ORF">HDA30_000647</name>
</gene>
<keyword evidence="4 8" id="KW-0378">Hydrolase</keyword>
<evidence type="ECO:0000256" key="3">
    <source>
        <dbReference type="ARBA" id="ARBA00022763"/>
    </source>
</evidence>
<keyword evidence="7" id="KW-0456">Lyase</keyword>
<protein>
    <recommendedName>
        <fullName evidence="8">Abasic site processing protein</fullName>
        <ecNumber evidence="8">3.4.-.-</ecNumber>
    </recommendedName>
</protein>
<evidence type="ECO:0000256" key="2">
    <source>
        <dbReference type="ARBA" id="ARBA00022670"/>
    </source>
</evidence>
<keyword evidence="11" id="KW-1185">Reference proteome</keyword>
<organism evidence="10 11">
    <name type="scientific">Micrococcus cohnii</name>
    <dbReference type="NCBI Taxonomy" id="993416"/>
    <lineage>
        <taxon>Bacteria</taxon>
        <taxon>Bacillati</taxon>
        <taxon>Actinomycetota</taxon>
        <taxon>Actinomycetes</taxon>
        <taxon>Micrococcales</taxon>
        <taxon>Micrococcaceae</taxon>
        <taxon>Micrococcus</taxon>
    </lineage>
</organism>
<evidence type="ECO:0000256" key="6">
    <source>
        <dbReference type="ARBA" id="ARBA00023125"/>
    </source>
</evidence>
<evidence type="ECO:0000256" key="5">
    <source>
        <dbReference type="ARBA" id="ARBA00023124"/>
    </source>
</evidence>
<evidence type="ECO:0000256" key="4">
    <source>
        <dbReference type="ARBA" id="ARBA00022801"/>
    </source>
</evidence>
<keyword evidence="5" id="KW-0190">Covalent protein-DNA linkage</keyword>
<evidence type="ECO:0000256" key="9">
    <source>
        <dbReference type="SAM" id="MobiDB-lite"/>
    </source>
</evidence>
<dbReference type="InterPro" id="IPR003738">
    <property type="entry name" value="SRAP"/>
</dbReference>
<dbReference type="GO" id="GO:0106300">
    <property type="term" value="P:protein-DNA covalent cross-linking repair"/>
    <property type="evidence" value="ECO:0007669"/>
    <property type="project" value="InterPro"/>
</dbReference>
<dbReference type="GO" id="GO:0016829">
    <property type="term" value="F:lyase activity"/>
    <property type="evidence" value="ECO:0007669"/>
    <property type="project" value="UniProtKB-KW"/>
</dbReference>
<keyword evidence="3" id="KW-0227">DNA damage</keyword>
<proteinExistence type="inferred from homology"/>
<feature type="region of interest" description="Disordered" evidence="9">
    <location>
        <begin position="243"/>
        <end position="279"/>
    </location>
</feature>
<dbReference type="InterPro" id="IPR036590">
    <property type="entry name" value="SRAP-like"/>
</dbReference>
<dbReference type="AlphaFoldDB" id="A0A7W7M2V8"/>
<evidence type="ECO:0000313" key="10">
    <source>
        <dbReference type="EMBL" id="MBB4735139.1"/>
    </source>
</evidence>
<evidence type="ECO:0000256" key="7">
    <source>
        <dbReference type="ARBA" id="ARBA00023239"/>
    </source>
</evidence>
<dbReference type="GO" id="GO:0006508">
    <property type="term" value="P:proteolysis"/>
    <property type="evidence" value="ECO:0007669"/>
    <property type="project" value="UniProtKB-KW"/>
</dbReference>
<keyword evidence="6" id="KW-0238">DNA-binding</keyword>
<dbReference type="EMBL" id="JACHNA010000001">
    <property type="protein sequence ID" value="MBB4735139.1"/>
    <property type="molecule type" value="Genomic_DNA"/>
</dbReference>
<dbReference type="Pfam" id="PF02586">
    <property type="entry name" value="SRAP"/>
    <property type="match status" value="1"/>
</dbReference>